<evidence type="ECO:0000313" key="1">
    <source>
        <dbReference type="EMBL" id="RYR71047.1"/>
    </source>
</evidence>
<organism evidence="1 2">
    <name type="scientific">Arachis hypogaea</name>
    <name type="common">Peanut</name>
    <dbReference type="NCBI Taxonomy" id="3818"/>
    <lineage>
        <taxon>Eukaryota</taxon>
        <taxon>Viridiplantae</taxon>
        <taxon>Streptophyta</taxon>
        <taxon>Embryophyta</taxon>
        <taxon>Tracheophyta</taxon>
        <taxon>Spermatophyta</taxon>
        <taxon>Magnoliopsida</taxon>
        <taxon>eudicotyledons</taxon>
        <taxon>Gunneridae</taxon>
        <taxon>Pentapetalae</taxon>
        <taxon>rosids</taxon>
        <taxon>fabids</taxon>
        <taxon>Fabales</taxon>
        <taxon>Fabaceae</taxon>
        <taxon>Papilionoideae</taxon>
        <taxon>50 kb inversion clade</taxon>
        <taxon>dalbergioids sensu lato</taxon>
        <taxon>Dalbergieae</taxon>
        <taxon>Pterocarpus clade</taxon>
        <taxon>Arachis</taxon>
    </lineage>
</organism>
<name>A0A445E6J4_ARAHY</name>
<dbReference type="Pfam" id="PF03004">
    <property type="entry name" value="Transposase_24"/>
    <property type="match status" value="1"/>
</dbReference>
<dbReference type="EMBL" id="SDMP01000002">
    <property type="protein sequence ID" value="RYR71047.1"/>
    <property type="molecule type" value="Genomic_DNA"/>
</dbReference>
<protein>
    <submittedName>
        <fullName evidence="1">Uncharacterized protein</fullName>
    </submittedName>
</protein>
<dbReference type="Proteomes" id="UP000289738">
    <property type="component" value="Chromosome A02"/>
</dbReference>
<comment type="caution">
    <text evidence="1">The sequence shown here is derived from an EMBL/GenBank/DDBJ whole genome shotgun (WGS) entry which is preliminary data.</text>
</comment>
<gene>
    <name evidence="1" type="ORF">Ahy_A02g005340</name>
</gene>
<dbReference type="AlphaFoldDB" id="A0A445E6J4"/>
<proteinExistence type="predicted"/>
<sequence length="155" mass="17370">MYIETHKKKDGSFVTDEARDIAEQIEVLMAQNEKDEYGPSTNDVICKVFGEEHSGKVRCMGMGATPTNTFRNANHPSQLANSSTSISSTTNYSQADFKRLESKFDGTLTVFKAYFLAKEERILVELTSIFDHGAQVNCLSLSILCCTNNFENYDK</sequence>
<accession>A0A445E6J4</accession>
<reference evidence="1 2" key="1">
    <citation type="submission" date="2019-01" db="EMBL/GenBank/DDBJ databases">
        <title>Sequencing of cultivated peanut Arachis hypogaea provides insights into genome evolution and oil improvement.</title>
        <authorList>
            <person name="Chen X."/>
        </authorList>
    </citation>
    <scope>NUCLEOTIDE SEQUENCE [LARGE SCALE GENOMIC DNA]</scope>
    <source>
        <strain evidence="2">cv. Fuhuasheng</strain>
        <tissue evidence="1">Leaves</tissue>
    </source>
</reference>
<evidence type="ECO:0000313" key="2">
    <source>
        <dbReference type="Proteomes" id="UP000289738"/>
    </source>
</evidence>
<dbReference type="InterPro" id="IPR004252">
    <property type="entry name" value="Probable_transposase_24"/>
</dbReference>
<keyword evidence="2" id="KW-1185">Reference proteome</keyword>